<keyword evidence="12" id="KW-0221">Differentiation</keyword>
<evidence type="ECO:0000256" key="17">
    <source>
        <dbReference type="ARBA" id="ARBA00023187"/>
    </source>
</evidence>
<organism evidence="22 23">
    <name type="scientific">Gasterosteus aculeatus aculeatus</name>
    <name type="common">three-spined stickleback</name>
    <dbReference type="NCBI Taxonomy" id="481459"/>
    <lineage>
        <taxon>Eukaryota</taxon>
        <taxon>Metazoa</taxon>
        <taxon>Chordata</taxon>
        <taxon>Craniata</taxon>
        <taxon>Vertebrata</taxon>
        <taxon>Euteleostomi</taxon>
        <taxon>Actinopterygii</taxon>
        <taxon>Neopterygii</taxon>
        <taxon>Teleostei</taxon>
        <taxon>Neoteleostei</taxon>
        <taxon>Acanthomorphata</taxon>
        <taxon>Eupercaria</taxon>
        <taxon>Perciformes</taxon>
        <taxon>Cottioidei</taxon>
        <taxon>Gasterosteales</taxon>
        <taxon>Gasterosteidae</taxon>
        <taxon>Gasterosteus</taxon>
    </lineage>
</organism>
<keyword evidence="13" id="KW-0391">Immunity</keyword>
<reference evidence="22" key="2">
    <citation type="submission" date="2025-08" db="UniProtKB">
        <authorList>
            <consortium name="Ensembl"/>
        </authorList>
    </citation>
    <scope>IDENTIFICATION</scope>
</reference>
<evidence type="ECO:0000256" key="8">
    <source>
        <dbReference type="ARBA" id="ARBA00022664"/>
    </source>
</evidence>
<evidence type="ECO:0000256" key="6">
    <source>
        <dbReference type="ARBA" id="ARBA00022553"/>
    </source>
</evidence>
<dbReference type="GO" id="GO:0005737">
    <property type="term" value="C:cytoplasm"/>
    <property type="evidence" value="ECO:0007669"/>
    <property type="project" value="UniProtKB-SubCell"/>
</dbReference>
<evidence type="ECO:0000259" key="21">
    <source>
        <dbReference type="PROSITE" id="PS51304"/>
    </source>
</evidence>
<dbReference type="GO" id="GO:0045087">
    <property type="term" value="P:innate immune response"/>
    <property type="evidence" value="ECO:0007669"/>
    <property type="project" value="UniProtKB-KW"/>
</dbReference>
<dbReference type="GO" id="GO:0005615">
    <property type="term" value="C:extracellular space"/>
    <property type="evidence" value="ECO:0007669"/>
    <property type="project" value="TreeGrafter"/>
</dbReference>
<keyword evidence="18" id="KW-0539">Nucleus</keyword>
<dbReference type="PROSITE" id="PS51304">
    <property type="entry name" value="GALECTIN"/>
    <property type="match status" value="1"/>
</dbReference>
<feature type="compositionally biased region" description="Pro residues" evidence="20">
    <location>
        <begin position="95"/>
        <end position="105"/>
    </location>
</feature>
<dbReference type="SMART" id="SM00908">
    <property type="entry name" value="Gal-bind_lectin"/>
    <property type="match status" value="1"/>
</dbReference>
<keyword evidence="10 19" id="KW-0430">Lectin</keyword>
<dbReference type="InParanoid" id="G3NIS8"/>
<evidence type="ECO:0000256" key="20">
    <source>
        <dbReference type="SAM" id="MobiDB-lite"/>
    </source>
</evidence>
<evidence type="ECO:0000313" key="22">
    <source>
        <dbReference type="Ensembl" id="ENSGACP00000005238.2"/>
    </source>
</evidence>
<dbReference type="GO" id="GO:0008380">
    <property type="term" value="P:RNA splicing"/>
    <property type="evidence" value="ECO:0007669"/>
    <property type="project" value="UniProtKB-KW"/>
</dbReference>
<keyword evidence="11" id="KW-0677">Repeat</keyword>
<evidence type="ECO:0000256" key="18">
    <source>
        <dbReference type="ARBA" id="ARBA00023242"/>
    </source>
</evidence>
<dbReference type="GO" id="GO:0045806">
    <property type="term" value="P:negative regulation of endocytosis"/>
    <property type="evidence" value="ECO:0007669"/>
    <property type="project" value="TreeGrafter"/>
</dbReference>
<reference evidence="22 23" key="1">
    <citation type="journal article" date="2021" name="G3 (Bethesda)">
        <title>Improved contiguity of the threespine stickleback genome using long-read sequencing.</title>
        <authorList>
            <person name="Nath S."/>
            <person name="Shaw D.E."/>
            <person name="White M.A."/>
        </authorList>
    </citation>
    <scope>NUCLEOTIDE SEQUENCE [LARGE SCALE GENOMIC DNA]</scope>
    <source>
        <strain evidence="22 23">Lake Benthic</strain>
    </source>
</reference>
<dbReference type="PANTHER" id="PTHR11346:SF26">
    <property type="entry name" value="GALECTIN-3"/>
    <property type="match status" value="1"/>
</dbReference>
<dbReference type="Proteomes" id="UP000007635">
    <property type="component" value="Chromosome XV"/>
</dbReference>
<dbReference type="GO" id="GO:0043236">
    <property type="term" value="F:laminin binding"/>
    <property type="evidence" value="ECO:0007669"/>
    <property type="project" value="TreeGrafter"/>
</dbReference>
<feature type="region of interest" description="Disordered" evidence="20">
    <location>
        <begin position="1"/>
        <end position="135"/>
    </location>
</feature>
<sequence>MRLEDALGGWPAGGNNQPQGGPWPGQPANPAWPGGQPGGGGAWPGQPNQPSQPGWPGQPTQPAQPSQPGWPGQPTQPAQPSQPGWPAQPNQPSQPAWPSPSPQPSAPGGWTNPSPGPVIGPGPGPGFGPGPTAPQKIVSVPYNDTLRNGVYDKLLITIVGTINPKADKVTVDLSSAQDLAFHFNPRFNEGGKKTIVRNSCISTKWGKEERDLSGSFPFTAGQPFEMKIMCTNTEFKVAVNNSHVLSYKHRVGNLNSINRLSIYNDLTLSDVRMETVA</sequence>
<dbReference type="GO" id="GO:0006397">
    <property type="term" value="P:mRNA processing"/>
    <property type="evidence" value="ECO:0007669"/>
    <property type="project" value="UniProtKB-KW"/>
</dbReference>
<keyword evidence="6" id="KW-0597">Phosphoprotein</keyword>
<dbReference type="Pfam" id="PF00337">
    <property type="entry name" value="Gal-bind_lectin"/>
    <property type="match status" value="1"/>
</dbReference>
<keyword evidence="5" id="KW-0964">Secreted</keyword>
<dbReference type="Ensembl" id="ENSGACT00000005253.2">
    <property type="protein sequence ID" value="ENSGACP00000005238.2"/>
    <property type="gene ID" value="ENSGACG00000003990.2"/>
</dbReference>
<dbReference type="InterPro" id="IPR013320">
    <property type="entry name" value="ConA-like_dom_sf"/>
</dbReference>
<proteinExistence type="predicted"/>
<evidence type="ECO:0000256" key="12">
    <source>
        <dbReference type="ARBA" id="ARBA00022782"/>
    </source>
</evidence>
<evidence type="ECO:0000256" key="19">
    <source>
        <dbReference type="RuleBase" id="RU102079"/>
    </source>
</evidence>
<keyword evidence="14" id="KW-0389">IgE-binding protein</keyword>
<dbReference type="InterPro" id="IPR044156">
    <property type="entry name" value="Galectin-like"/>
</dbReference>
<dbReference type="Bgee" id="ENSGACG00000003990">
    <property type="expression patterns" value="Expressed in zone of skin and 12 other cell types or tissues"/>
</dbReference>
<dbReference type="GO" id="GO:0002548">
    <property type="term" value="P:monocyte chemotaxis"/>
    <property type="evidence" value="ECO:0007669"/>
    <property type="project" value="TreeGrafter"/>
</dbReference>
<dbReference type="GO" id="GO:0048030">
    <property type="term" value="F:disaccharide binding"/>
    <property type="evidence" value="ECO:0007669"/>
    <property type="project" value="TreeGrafter"/>
</dbReference>
<name>G3NIS8_GASAC</name>
<keyword evidence="17" id="KW-0508">mRNA splicing</keyword>
<dbReference type="Gene3D" id="2.60.120.200">
    <property type="match status" value="1"/>
</dbReference>
<feature type="compositionally biased region" description="Low complexity" evidence="20">
    <location>
        <begin position="13"/>
        <end position="34"/>
    </location>
</feature>
<dbReference type="GeneTree" id="ENSGT00940000165169"/>
<feature type="compositionally biased region" description="Polar residues" evidence="20">
    <location>
        <begin position="58"/>
        <end position="82"/>
    </location>
</feature>
<protein>
    <recommendedName>
        <fullName evidence="19">Galectin</fullName>
    </recommendedName>
</protein>
<dbReference type="GO" id="GO:0048245">
    <property type="term" value="P:eosinophil chemotaxis"/>
    <property type="evidence" value="ECO:0007669"/>
    <property type="project" value="TreeGrafter"/>
</dbReference>
<dbReference type="GO" id="GO:0001772">
    <property type="term" value="C:immunological synapse"/>
    <property type="evidence" value="ECO:0007669"/>
    <property type="project" value="TreeGrafter"/>
</dbReference>
<dbReference type="OMA" id="WPANPTW"/>
<dbReference type="eggNOG" id="KOG3587">
    <property type="taxonomic scope" value="Eukaryota"/>
</dbReference>
<dbReference type="GO" id="GO:0019863">
    <property type="term" value="F:IgE binding"/>
    <property type="evidence" value="ECO:0007669"/>
    <property type="project" value="UniProtKB-KW"/>
</dbReference>
<evidence type="ECO:0000256" key="16">
    <source>
        <dbReference type="ARBA" id="ARBA00023157"/>
    </source>
</evidence>
<evidence type="ECO:0000256" key="4">
    <source>
        <dbReference type="ARBA" id="ARBA00022490"/>
    </source>
</evidence>
<keyword evidence="23" id="KW-1185">Reference proteome</keyword>
<reference evidence="22" key="3">
    <citation type="submission" date="2025-09" db="UniProtKB">
        <authorList>
            <consortium name="Ensembl"/>
        </authorList>
    </citation>
    <scope>IDENTIFICATION</scope>
</reference>
<dbReference type="CDD" id="cd00070">
    <property type="entry name" value="GLECT"/>
    <property type="match status" value="1"/>
</dbReference>
<keyword evidence="7" id="KW-0399">Innate immunity</keyword>
<dbReference type="GO" id="GO:0050918">
    <property type="term" value="P:positive chemotaxis"/>
    <property type="evidence" value="ECO:0007669"/>
    <property type="project" value="TreeGrafter"/>
</dbReference>
<evidence type="ECO:0000256" key="3">
    <source>
        <dbReference type="ARBA" id="ARBA00004613"/>
    </source>
</evidence>
<dbReference type="AlphaFoldDB" id="G3NIS8"/>
<evidence type="ECO:0000256" key="14">
    <source>
        <dbReference type="ARBA" id="ARBA00022972"/>
    </source>
</evidence>
<evidence type="ECO:0000256" key="13">
    <source>
        <dbReference type="ARBA" id="ARBA00022859"/>
    </source>
</evidence>
<dbReference type="GO" id="GO:0030154">
    <property type="term" value="P:cell differentiation"/>
    <property type="evidence" value="ECO:0007669"/>
    <property type="project" value="UniProtKB-KW"/>
</dbReference>
<evidence type="ECO:0000313" key="23">
    <source>
        <dbReference type="Proteomes" id="UP000007635"/>
    </source>
</evidence>
<dbReference type="InterPro" id="IPR001079">
    <property type="entry name" value="Galectin_CRD"/>
</dbReference>
<keyword evidence="4" id="KW-0963">Cytoplasm</keyword>
<accession>G3NIS8</accession>
<dbReference type="GO" id="GO:0030593">
    <property type="term" value="P:neutrophil chemotaxis"/>
    <property type="evidence" value="ECO:0007669"/>
    <property type="project" value="TreeGrafter"/>
</dbReference>
<dbReference type="PANTHER" id="PTHR11346">
    <property type="entry name" value="GALECTIN"/>
    <property type="match status" value="1"/>
</dbReference>
<dbReference type="GO" id="GO:0005681">
    <property type="term" value="C:spliceosomal complex"/>
    <property type="evidence" value="ECO:0007669"/>
    <property type="project" value="UniProtKB-KW"/>
</dbReference>
<evidence type="ECO:0000256" key="11">
    <source>
        <dbReference type="ARBA" id="ARBA00022737"/>
    </source>
</evidence>
<feature type="compositionally biased region" description="Pro residues" evidence="20">
    <location>
        <begin position="114"/>
        <end position="132"/>
    </location>
</feature>
<keyword evidence="15" id="KW-0007">Acetylation</keyword>
<dbReference type="GO" id="GO:2001237">
    <property type="term" value="P:negative regulation of extrinsic apoptotic signaling pathway"/>
    <property type="evidence" value="ECO:0007669"/>
    <property type="project" value="TreeGrafter"/>
</dbReference>
<feature type="domain" description="Galectin" evidence="21">
    <location>
        <begin position="142"/>
        <end position="274"/>
    </location>
</feature>
<evidence type="ECO:0000256" key="2">
    <source>
        <dbReference type="ARBA" id="ARBA00004496"/>
    </source>
</evidence>
<evidence type="ECO:0000256" key="9">
    <source>
        <dbReference type="ARBA" id="ARBA00022728"/>
    </source>
</evidence>
<dbReference type="GO" id="GO:0090280">
    <property type="term" value="P:positive regulation of calcium ion import"/>
    <property type="evidence" value="ECO:0007669"/>
    <property type="project" value="TreeGrafter"/>
</dbReference>
<keyword evidence="9" id="KW-0747">Spliceosome</keyword>
<evidence type="ECO:0000256" key="10">
    <source>
        <dbReference type="ARBA" id="ARBA00022734"/>
    </source>
</evidence>
<evidence type="ECO:0000256" key="1">
    <source>
        <dbReference type="ARBA" id="ARBA00004123"/>
    </source>
</evidence>
<comment type="subcellular location">
    <subcellularLocation>
        <location evidence="2">Cytoplasm</location>
    </subcellularLocation>
    <subcellularLocation>
        <location evidence="1">Nucleus</location>
    </subcellularLocation>
    <subcellularLocation>
        <location evidence="3">Secreted</location>
    </subcellularLocation>
</comment>
<keyword evidence="8" id="KW-0507">mRNA processing</keyword>
<keyword evidence="16" id="KW-1015">Disulfide bond</keyword>
<evidence type="ECO:0000256" key="5">
    <source>
        <dbReference type="ARBA" id="ARBA00022525"/>
    </source>
</evidence>
<dbReference type="STRING" id="69293.ENSGACP00000005238"/>
<evidence type="ECO:0000256" key="7">
    <source>
        <dbReference type="ARBA" id="ARBA00022588"/>
    </source>
</evidence>
<evidence type="ECO:0000256" key="15">
    <source>
        <dbReference type="ARBA" id="ARBA00022990"/>
    </source>
</evidence>
<dbReference type="SUPFAM" id="SSF49899">
    <property type="entry name" value="Concanavalin A-like lectins/glucanases"/>
    <property type="match status" value="1"/>
</dbReference>
<dbReference type="SMART" id="SM00276">
    <property type="entry name" value="GLECT"/>
    <property type="match status" value="1"/>
</dbReference>
<dbReference type="GO" id="GO:0048246">
    <property type="term" value="P:macrophage chemotaxis"/>
    <property type="evidence" value="ECO:0007669"/>
    <property type="project" value="TreeGrafter"/>
</dbReference>